<dbReference type="RefSeq" id="WP_128248925.1">
    <property type="nucleotide sequence ID" value="NZ_CP034951.1"/>
</dbReference>
<evidence type="ECO:0000313" key="2">
    <source>
        <dbReference type="Proteomes" id="UP000285517"/>
    </source>
</evidence>
<proteinExistence type="predicted"/>
<dbReference type="EMBL" id="CP034951">
    <property type="protein sequence ID" value="QAA80525.1"/>
    <property type="molecule type" value="Genomic_DNA"/>
</dbReference>
<protein>
    <recommendedName>
        <fullName evidence="3">Lipoprotein</fullName>
    </recommendedName>
</protein>
<dbReference type="PROSITE" id="PS51257">
    <property type="entry name" value="PROKAR_LIPOPROTEIN"/>
    <property type="match status" value="1"/>
</dbReference>
<evidence type="ECO:0000313" key="1">
    <source>
        <dbReference type="EMBL" id="QAA80525.1"/>
    </source>
</evidence>
<accession>A0A410FZS5</accession>
<organism evidence="1 2">
    <name type="scientific">Aequorivita ciconiae</name>
    <dbReference type="NCBI Taxonomy" id="2494375"/>
    <lineage>
        <taxon>Bacteria</taxon>
        <taxon>Pseudomonadati</taxon>
        <taxon>Bacteroidota</taxon>
        <taxon>Flavobacteriia</taxon>
        <taxon>Flavobacteriales</taxon>
        <taxon>Flavobacteriaceae</taxon>
        <taxon>Aequorivita</taxon>
    </lineage>
</organism>
<dbReference type="OrthoDB" id="1440611at2"/>
<name>A0A410FZS5_9FLAO</name>
<dbReference type="KEGG" id="aev:EI546_01730"/>
<dbReference type="Proteomes" id="UP000285517">
    <property type="component" value="Chromosome"/>
</dbReference>
<gene>
    <name evidence="1" type="ORF">EI546_01730</name>
</gene>
<sequence length="162" mass="18625">MKKTILTVAIFSALLISCNENKNKETKDSLEATEMVHEHSHETDGDLLGNEWINEIQLDKGNKWEANPETTEGVEKMIDLIKSNEKETVEDYHKLASDLNEMKNYVVKKCTMQGPSHDNLHIFLHPLIEKINELGKVSTTERGSEITESIKENLDNYFKFFN</sequence>
<keyword evidence="2" id="KW-1185">Reference proteome</keyword>
<evidence type="ECO:0008006" key="3">
    <source>
        <dbReference type="Google" id="ProtNLM"/>
    </source>
</evidence>
<reference evidence="1 2" key="1">
    <citation type="submission" date="2019-01" db="EMBL/GenBank/DDBJ databases">
        <title>Complete genome sequencing of Aequorivita sp. H23M31.</title>
        <authorList>
            <person name="Bae J.-W."/>
        </authorList>
    </citation>
    <scope>NUCLEOTIDE SEQUENCE [LARGE SCALE GENOMIC DNA]</scope>
    <source>
        <strain evidence="1 2">H23M31</strain>
    </source>
</reference>
<dbReference type="AlphaFoldDB" id="A0A410FZS5"/>